<accession>A0A5M8QHG2</accession>
<organism evidence="1 3">
    <name type="scientific">Rufibacter glacialis</name>
    <dbReference type="NCBI Taxonomy" id="1259555"/>
    <lineage>
        <taxon>Bacteria</taxon>
        <taxon>Pseudomonadati</taxon>
        <taxon>Bacteroidota</taxon>
        <taxon>Cytophagia</taxon>
        <taxon>Cytophagales</taxon>
        <taxon>Hymenobacteraceae</taxon>
        <taxon>Rufibacter</taxon>
    </lineage>
</organism>
<sequence>MKFLFMLGIGGAIGWATAFFDVEGQMALEQHQEKIEKTISYQAAAKEVEEATPAAFLFRWP</sequence>
<dbReference type="AlphaFoldDB" id="A0A5M8QHG2"/>
<name>A0A5M8QHG2_9BACT</name>
<evidence type="ECO:0000313" key="4">
    <source>
        <dbReference type="Proteomes" id="UP001570846"/>
    </source>
</evidence>
<reference evidence="1 3" key="1">
    <citation type="submission" date="2019-07" db="EMBL/GenBank/DDBJ databases">
        <authorList>
            <person name="Qu J.-H."/>
        </authorList>
    </citation>
    <scope>NUCLEOTIDE SEQUENCE [LARGE SCALE GENOMIC DNA]</scope>
    <source>
        <strain evidence="1 3">MDT1-10-3</strain>
    </source>
</reference>
<keyword evidence="4" id="KW-1185">Reference proteome</keyword>
<protein>
    <submittedName>
        <fullName evidence="1">Uncharacterized protein</fullName>
    </submittedName>
</protein>
<proteinExistence type="predicted"/>
<gene>
    <name evidence="2" type="ORF">ACD591_03380</name>
    <name evidence="1" type="ORF">FOE74_09455</name>
</gene>
<dbReference type="EMBL" id="VKKZ01000020">
    <property type="protein sequence ID" value="KAA6434414.1"/>
    <property type="molecule type" value="Genomic_DNA"/>
</dbReference>
<comment type="caution">
    <text evidence="1">The sequence shown here is derived from an EMBL/GenBank/DDBJ whole genome shotgun (WGS) entry which is preliminary data.</text>
</comment>
<evidence type="ECO:0000313" key="1">
    <source>
        <dbReference type="EMBL" id="KAA6434414.1"/>
    </source>
</evidence>
<dbReference type="EMBL" id="JBGOGF010000002">
    <property type="protein sequence ID" value="MFA1770320.1"/>
    <property type="molecule type" value="Genomic_DNA"/>
</dbReference>
<evidence type="ECO:0000313" key="3">
    <source>
        <dbReference type="Proteomes" id="UP000323866"/>
    </source>
</evidence>
<dbReference type="RefSeq" id="WP_149098357.1">
    <property type="nucleotide sequence ID" value="NZ_BMMG01000003.1"/>
</dbReference>
<evidence type="ECO:0000313" key="2">
    <source>
        <dbReference type="EMBL" id="MFA1770320.1"/>
    </source>
</evidence>
<dbReference type="OrthoDB" id="894359at2"/>
<dbReference type="Proteomes" id="UP001570846">
    <property type="component" value="Unassembled WGS sequence"/>
</dbReference>
<reference evidence="2 4" key="3">
    <citation type="submission" date="2024-08" db="EMBL/GenBank/DDBJ databases">
        <authorList>
            <person name="Wei W."/>
        </authorList>
    </citation>
    <scope>NUCLEOTIDE SEQUENCE [LARGE SCALE GENOMIC DNA]</scope>
    <source>
        <strain evidence="2 4">XU2</strain>
    </source>
</reference>
<dbReference type="Proteomes" id="UP000323866">
    <property type="component" value="Unassembled WGS sequence"/>
</dbReference>
<reference evidence="1 3" key="2">
    <citation type="submission" date="2019-09" db="EMBL/GenBank/DDBJ databases">
        <title>A bacterium isolated from glacier soil.</title>
        <authorList>
            <person name="Liu Q."/>
        </authorList>
    </citation>
    <scope>NUCLEOTIDE SEQUENCE [LARGE SCALE GENOMIC DNA]</scope>
    <source>
        <strain evidence="1 3">MDT1-10-3</strain>
    </source>
</reference>